<sequence length="208" mass="20170">MRFARASVLLGAIVASGAAVAGTPGFCNSAAITINDAANASPYPSAVTVVGAPGSITGVTVSLNGVTHAFPDDLSIVLVGPTGAALLLQSGAGDSASALSGVSYTFADAAAAQLPDLTGWAPGSYKPTSYYGGGDNFPAPGPGVTYGNPGPGGGGTATLASVYNGTSANGTWNLYAVDFAAGDAGQISGGWCIAFTGTPVSLQQFTVE</sequence>
<dbReference type="EMBL" id="JAOVZO020000018">
    <property type="protein sequence ID" value="MDC8014551.1"/>
    <property type="molecule type" value="Genomic_DNA"/>
</dbReference>
<dbReference type="SUPFAM" id="SSF49785">
    <property type="entry name" value="Galactose-binding domain-like"/>
    <property type="match status" value="1"/>
</dbReference>
<dbReference type="InterPro" id="IPR008979">
    <property type="entry name" value="Galactose-bd-like_sf"/>
</dbReference>
<dbReference type="AlphaFoldDB" id="A0A9X3YPW7"/>
<accession>A0A9X3YPW7</accession>
<feature type="signal peptide" evidence="3">
    <location>
        <begin position="1"/>
        <end position="21"/>
    </location>
</feature>
<name>A0A9X3YPW7_9GAMM</name>
<reference evidence="5" key="1">
    <citation type="submission" date="2023-02" db="EMBL/GenBank/DDBJ databases">
        <title>Tahibacter soli sp. nov. isolated from soil.</title>
        <authorList>
            <person name="Baek J.H."/>
            <person name="Lee J.K."/>
            <person name="Choi D.G."/>
            <person name="Jeon C.O."/>
        </authorList>
    </citation>
    <scope>NUCLEOTIDE SEQUENCE</scope>
    <source>
        <strain evidence="5">BL</strain>
    </source>
</reference>
<keyword evidence="1" id="KW-0645">Protease</keyword>
<evidence type="ECO:0000256" key="2">
    <source>
        <dbReference type="ARBA" id="ARBA00022801"/>
    </source>
</evidence>
<feature type="domain" description="P/Homo B" evidence="4">
    <location>
        <begin position="19"/>
        <end position="208"/>
    </location>
</feature>
<keyword evidence="3" id="KW-0732">Signal</keyword>
<evidence type="ECO:0000259" key="4">
    <source>
        <dbReference type="PROSITE" id="PS51829"/>
    </source>
</evidence>
<dbReference type="Gene3D" id="2.60.120.260">
    <property type="entry name" value="Galactose-binding domain-like"/>
    <property type="match status" value="1"/>
</dbReference>
<keyword evidence="6" id="KW-1185">Reference proteome</keyword>
<keyword evidence="2" id="KW-0378">Hydrolase</keyword>
<dbReference type="GO" id="GO:0006508">
    <property type="term" value="P:proteolysis"/>
    <property type="evidence" value="ECO:0007669"/>
    <property type="project" value="UniProtKB-KW"/>
</dbReference>
<protein>
    <recommendedName>
        <fullName evidence="4">P/Homo B domain-containing protein</fullName>
    </recommendedName>
</protein>
<comment type="caution">
    <text evidence="5">The sequence shown here is derived from an EMBL/GenBank/DDBJ whole genome shotgun (WGS) entry which is preliminary data.</text>
</comment>
<dbReference type="GO" id="GO:0004252">
    <property type="term" value="F:serine-type endopeptidase activity"/>
    <property type="evidence" value="ECO:0007669"/>
    <property type="project" value="InterPro"/>
</dbReference>
<dbReference type="InterPro" id="IPR002884">
    <property type="entry name" value="P_dom"/>
</dbReference>
<evidence type="ECO:0000313" key="6">
    <source>
        <dbReference type="Proteomes" id="UP001139971"/>
    </source>
</evidence>
<feature type="chain" id="PRO_5040982350" description="P/Homo B domain-containing protein" evidence="3">
    <location>
        <begin position="22"/>
        <end position="208"/>
    </location>
</feature>
<evidence type="ECO:0000256" key="3">
    <source>
        <dbReference type="SAM" id="SignalP"/>
    </source>
</evidence>
<dbReference type="Proteomes" id="UP001139971">
    <property type="component" value="Unassembled WGS sequence"/>
</dbReference>
<evidence type="ECO:0000256" key="1">
    <source>
        <dbReference type="ARBA" id="ARBA00022670"/>
    </source>
</evidence>
<dbReference type="PROSITE" id="PS51829">
    <property type="entry name" value="P_HOMO_B"/>
    <property type="match status" value="1"/>
</dbReference>
<dbReference type="RefSeq" id="WP_263542232.1">
    <property type="nucleotide sequence ID" value="NZ_JAOVZO020000018.1"/>
</dbReference>
<proteinExistence type="predicted"/>
<organism evidence="5 6">
    <name type="scientific">Tahibacter soli</name>
    <dbReference type="NCBI Taxonomy" id="2983605"/>
    <lineage>
        <taxon>Bacteria</taxon>
        <taxon>Pseudomonadati</taxon>
        <taxon>Pseudomonadota</taxon>
        <taxon>Gammaproteobacteria</taxon>
        <taxon>Lysobacterales</taxon>
        <taxon>Rhodanobacteraceae</taxon>
        <taxon>Tahibacter</taxon>
    </lineage>
</organism>
<evidence type="ECO:0000313" key="5">
    <source>
        <dbReference type="EMBL" id="MDC8014551.1"/>
    </source>
</evidence>
<gene>
    <name evidence="5" type="ORF">OD750_018555</name>
</gene>